<gene>
    <name evidence="2" type="ORF">ACFQDP_16460</name>
</gene>
<name>A0ABW1WTF2_9HYPH</name>
<evidence type="ECO:0000256" key="1">
    <source>
        <dbReference type="SAM" id="Phobius"/>
    </source>
</evidence>
<proteinExistence type="predicted"/>
<comment type="caution">
    <text evidence="2">The sequence shown here is derived from an EMBL/GenBank/DDBJ whole genome shotgun (WGS) entry which is preliminary data.</text>
</comment>
<keyword evidence="1" id="KW-0472">Membrane</keyword>
<dbReference type="RefSeq" id="WP_192284548.1">
    <property type="nucleotide sequence ID" value="NZ_JBHSTT010000054.1"/>
</dbReference>
<protein>
    <recommendedName>
        <fullName evidence="4">DUF3094 domain-containing protein</fullName>
    </recommendedName>
</protein>
<accession>A0ABW1WTF2</accession>
<evidence type="ECO:0008006" key="4">
    <source>
        <dbReference type="Google" id="ProtNLM"/>
    </source>
</evidence>
<organism evidence="2 3">
    <name type="scientific">Methylorubrum zatmanii</name>
    <dbReference type="NCBI Taxonomy" id="29429"/>
    <lineage>
        <taxon>Bacteria</taxon>
        <taxon>Pseudomonadati</taxon>
        <taxon>Pseudomonadota</taxon>
        <taxon>Alphaproteobacteria</taxon>
        <taxon>Hyphomicrobiales</taxon>
        <taxon>Methylobacteriaceae</taxon>
        <taxon>Methylorubrum</taxon>
    </lineage>
</organism>
<keyword evidence="1" id="KW-1133">Transmembrane helix</keyword>
<sequence>MTHDPDDTPAAQLDRYLANVEERPRYQPKPVRWWHHLLAAAVLAGLFAVCVWQVGRAFRAW</sequence>
<dbReference type="Proteomes" id="UP001596237">
    <property type="component" value="Unassembled WGS sequence"/>
</dbReference>
<feature type="transmembrane region" description="Helical" evidence="1">
    <location>
        <begin position="33"/>
        <end position="55"/>
    </location>
</feature>
<evidence type="ECO:0000313" key="2">
    <source>
        <dbReference type="EMBL" id="MFC6390912.1"/>
    </source>
</evidence>
<evidence type="ECO:0000313" key="3">
    <source>
        <dbReference type="Proteomes" id="UP001596237"/>
    </source>
</evidence>
<keyword evidence="1" id="KW-0812">Transmembrane</keyword>
<dbReference type="EMBL" id="JBHSTT010000054">
    <property type="protein sequence ID" value="MFC6390912.1"/>
    <property type="molecule type" value="Genomic_DNA"/>
</dbReference>
<reference evidence="3" key="1">
    <citation type="journal article" date="2019" name="Int. J. Syst. Evol. Microbiol.">
        <title>The Global Catalogue of Microorganisms (GCM) 10K type strain sequencing project: providing services to taxonomists for standard genome sequencing and annotation.</title>
        <authorList>
            <consortium name="The Broad Institute Genomics Platform"/>
            <consortium name="The Broad Institute Genome Sequencing Center for Infectious Disease"/>
            <person name="Wu L."/>
            <person name="Ma J."/>
        </authorList>
    </citation>
    <scope>NUCLEOTIDE SEQUENCE [LARGE SCALE GENOMIC DNA]</scope>
    <source>
        <strain evidence="3">CCUG 36916</strain>
    </source>
</reference>
<keyword evidence="3" id="KW-1185">Reference proteome</keyword>